<name>A0A914GUS7_GLORO</name>
<dbReference type="GO" id="GO:0005794">
    <property type="term" value="C:Golgi apparatus"/>
    <property type="evidence" value="ECO:0007669"/>
    <property type="project" value="TreeGrafter"/>
</dbReference>
<evidence type="ECO:0000313" key="4">
    <source>
        <dbReference type="WBParaSite" id="Gr19_v10_g10585.t2"/>
    </source>
</evidence>
<dbReference type="PANTHER" id="PTHR11062:SF129">
    <property type="entry name" value="EXOSTOSIN-1"/>
    <property type="match status" value="1"/>
</dbReference>
<dbReference type="InterPro" id="IPR004263">
    <property type="entry name" value="Exostosin"/>
</dbReference>
<dbReference type="GO" id="GO:0015012">
    <property type="term" value="P:heparan sulfate proteoglycan biosynthetic process"/>
    <property type="evidence" value="ECO:0007669"/>
    <property type="project" value="UniProtKB-ARBA"/>
</dbReference>
<feature type="domain" description="Exostosin GT47" evidence="2">
    <location>
        <begin position="81"/>
        <end position="302"/>
    </location>
</feature>
<dbReference type="GO" id="GO:0008375">
    <property type="term" value="F:acetylglucosaminyltransferase activity"/>
    <property type="evidence" value="ECO:0007669"/>
    <property type="project" value="TreeGrafter"/>
</dbReference>
<accession>A0A914GUS7</accession>
<evidence type="ECO:0000259" key="2">
    <source>
        <dbReference type="Pfam" id="PF03016"/>
    </source>
</evidence>
<dbReference type="WBParaSite" id="Gr19_v10_g10585.t2">
    <property type="protein sequence ID" value="Gr19_v10_g10585.t2"/>
    <property type="gene ID" value="Gr19_v10_g10585"/>
</dbReference>
<dbReference type="Proteomes" id="UP000887572">
    <property type="component" value="Unplaced"/>
</dbReference>
<comment type="similarity">
    <text evidence="1">Belongs to the glycosyltransferase 47 family.</text>
</comment>
<organism evidence="3 4">
    <name type="scientific">Globodera rostochiensis</name>
    <name type="common">Golden nematode worm</name>
    <name type="synonym">Heterodera rostochiensis</name>
    <dbReference type="NCBI Taxonomy" id="31243"/>
    <lineage>
        <taxon>Eukaryota</taxon>
        <taxon>Metazoa</taxon>
        <taxon>Ecdysozoa</taxon>
        <taxon>Nematoda</taxon>
        <taxon>Chromadorea</taxon>
        <taxon>Rhabditida</taxon>
        <taxon>Tylenchina</taxon>
        <taxon>Tylenchomorpha</taxon>
        <taxon>Tylenchoidea</taxon>
        <taxon>Heteroderidae</taxon>
        <taxon>Heteroderinae</taxon>
        <taxon>Globodera</taxon>
    </lineage>
</organism>
<dbReference type="AlphaFoldDB" id="A0A914GUS7"/>
<evidence type="ECO:0000313" key="3">
    <source>
        <dbReference type="Proteomes" id="UP000887572"/>
    </source>
</evidence>
<dbReference type="PANTHER" id="PTHR11062">
    <property type="entry name" value="EXOSTOSIN HEPARAN SULFATE GLYCOSYLTRANSFERASE -RELATED"/>
    <property type="match status" value="1"/>
</dbReference>
<evidence type="ECO:0000256" key="1">
    <source>
        <dbReference type="ARBA" id="ARBA00010271"/>
    </source>
</evidence>
<dbReference type="Pfam" id="PF03016">
    <property type="entry name" value="Exostosin_GT47"/>
    <property type="match status" value="1"/>
</dbReference>
<dbReference type="GO" id="GO:0015020">
    <property type="term" value="F:glucuronosyltransferase activity"/>
    <property type="evidence" value="ECO:0007669"/>
    <property type="project" value="TreeGrafter"/>
</dbReference>
<sequence>MRNESLCDHEFFGLITSTSALNDAESATFFLLLSYVQRYSLWNNEPTLLDLRKSNDVVRPIEESCSMSNCFNFSKCFAQNTLKVLSVIRSSHYYTEDASDACLFVLSVDTIDRDRISENYQNIQESHIKTDLWNDGRNHLVFNLYFGTYPDYANTDLGFGLGKAMVAWASSSLQNFRPNFDISFPLFNNEHPSNDDKSWHFQSSYPDHDQYLASFKGKRYVYGIGSKTRNLLHHLNDDRSIVIATTCKHNTDWKKFEDERCEIDNANYGRWNYEQLMMNSTFCLIPRGRRLGSFRFLEALRSVLIDWSEAVVLGKELSALFIYDYLSLISEERILQMRQTIQMLYTKYFSSIERIILTSIEIVLERVKRNLGEASKDDWMCFNNR</sequence>
<proteinExistence type="inferred from homology"/>
<keyword evidence="3" id="KW-1185">Reference proteome</keyword>
<reference evidence="4" key="1">
    <citation type="submission" date="2022-11" db="UniProtKB">
        <authorList>
            <consortium name="WormBaseParasite"/>
        </authorList>
    </citation>
    <scope>IDENTIFICATION</scope>
</reference>
<dbReference type="InterPro" id="IPR040911">
    <property type="entry name" value="Exostosin_GT47"/>
</dbReference>
<protein>
    <submittedName>
        <fullName evidence="4">Exostosin GT47 domain-containing protein</fullName>
    </submittedName>
</protein>